<dbReference type="SUPFAM" id="SSF52172">
    <property type="entry name" value="CheY-like"/>
    <property type="match status" value="1"/>
</dbReference>
<evidence type="ECO:0000256" key="3">
    <source>
        <dbReference type="PROSITE-ProRule" id="PRU00169"/>
    </source>
</evidence>
<accession>A0A240UIB0</accession>
<dbReference type="SMART" id="SM00448">
    <property type="entry name" value="REC"/>
    <property type="match status" value="1"/>
</dbReference>
<dbReference type="AlphaFoldDB" id="A0A240UIB0"/>
<dbReference type="EMBL" id="CP021367">
    <property type="protein sequence ID" value="ART61244.1"/>
    <property type="molecule type" value="Genomic_DNA"/>
</dbReference>
<dbReference type="Pfam" id="PF00072">
    <property type="entry name" value="Response_reg"/>
    <property type="match status" value="1"/>
</dbReference>
<dbReference type="Proteomes" id="UP000194440">
    <property type="component" value="Plasmid pACP4.1"/>
</dbReference>
<dbReference type="PANTHER" id="PTHR44591:SF14">
    <property type="entry name" value="PROTEIN PILG"/>
    <property type="match status" value="1"/>
</dbReference>
<reference evidence="5" key="1">
    <citation type="submission" date="2017-05" db="EMBL/GenBank/DDBJ databases">
        <title>Polyphasic characterization of four soil-derived phenanthrene-degrading Acidovorax strains and proposal of Acidovorax phenanthrenivorans sp. nov.</title>
        <authorList>
            <person name="Singleton D."/>
            <person name="Lee J."/>
            <person name="Dickey A.N."/>
            <person name="Stroud A."/>
            <person name="Scholl E.H."/>
            <person name="Wright F.A."/>
            <person name="Aitken M.D."/>
        </authorList>
    </citation>
    <scope>NUCLEOTIDE SEQUENCE</scope>
    <source>
        <strain evidence="5">P4</strain>
        <plasmid evidence="5">pACP4.1</plasmid>
    </source>
</reference>
<dbReference type="InterPro" id="IPR050595">
    <property type="entry name" value="Bact_response_regulator"/>
</dbReference>
<evidence type="ECO:0000313" key="5">
    <source>
        <dbReference type="EMBL" id="ART61244.1"/>
    </source>
</evidence>
<keyword evidence="5" id="KW-0614">Plasmid</keyword>
<dbReference type="GO" id="GO:0000160">
    <property type="term" value="P:phosphorelay signal transduction system"/>
    <property type="evidence" value="ECO:0007669"/>
    <property type="project" value="UniProtKB-KW"/>
</dbReference>
<dbReference type="InterPro" id="IPR001789">
    <property type="entry name" value="Sig_transdc_resp-reg_receiver"/>
</dbReference>
<sequence>MSEKIRVMVIDDSHSMRESAKLVLSPDFEVLGCEDGLEAISSLSSFQPHLIFVDIVMPRLDGYQTVALIRCNEAFDQVPILMMSSKGGVFDVAKGRLLGFNGSIVKPFKSEVLRDAIYEHLPQEMNA</sequence>
<proteinExistence type="predicted"/>
<name>A0A240UIB0_9BURK</name>
<protein>
    <recommendedName>
        <fullName evidence="4">Response regulatory domain-containing protein</fullName>
    </recommendedName>
</protein>
<evidence type="ECO:0000313" key="6">
    <source>
        <dbReference type="Proteomes" id="UP000194440"/>
    </source>
</evidence>
<keyword evidence="2" id="KW-0902">Two-component regulatory system</keyword>
<dbReference type="KEGG" id="acis:CBP35_19930"/>
<dbReference type="OrthoDB" id="9800897at2"/>
<gene>
    <name evidence="5" type="ORF">CBP36_19960</name>
</gene>
<dbReference type="RefSeq" id="WP_086929015.1">
    <property type="nucleotide sequence ID" value="NZ_CP021363.1"/>
</dbReference>
<feature type="domain" description="Response regulatory" evidence="4">
    <location>
        <begin position="6"/>
        <end position="121"/>
    </location>
</feature>
<evidence type="ECO:0000259" key="4">
    <source>
        <dbReference type="PROSITE" id="PS50110"/>
    </source>
</evidence>
<evidence type="ECO:0000256" key="1">
    <source>
        <dbReference type="ARBA" id="ARBA00022553"/>
    </source>
</evidence>
<keyword evidence="1 3" id="KW-0597">Phosphoprotein</keyword>
<feature type="modified residue" description="4-aspartylphosphate" evidence="3">
    <location>
        <position position="54"/>
    </location>
</feature>
<dbReference type="KEGG" id="acip:CBP36_19960"/>
<dbReference type="Gene3D" id="3.40.50.2300">
    <property type="match status" value="1"/>
</dbReference>
<keyword evidence="6" id="KW-1185">Reference proteome</keyword>
<dbReference type="InterPro" id="IPR011006">
    <property type="entry name" value="CheY-like_superfamily"/>
</dbReference>
<dbReference type="PANTHER" id="PTHR44591">
    <property type="entry name" value="STRESS RESPONSE REGULATOR PROTEIN 1"/>
    <property type="match status" value="1"/>
</dbReference>
<geneLocation type="plasmid" evidence="5 6">
    <name>pACP4.1</name>
</geneLocation>
<organism evidence="5 6">
    <name type="scientific">Acidovorax carolinensis</name>
    <dbReference type="NCBI Taxonomy" id="553814"/>
    <lineage>
        <taxon>Bacteria</taxon>
        <taxon>Pseudomonadati</taxon>
        <taxon>Pseudomonadota</taxon>
        <taxon>Betaproteobacteria</taxon>
        <taxon>Burkholderiales</taxon>
        <taxon>Comamonadaceae</taxon>
        <taxon>Acidovorax</taxon>
    </lineage>
</organism>
<evidence type="ECO:0000256" key="2">
    <source>
        <dbReference type="ARBA" id="ARBA00023012"/>
    </source>
</evidence>
<dbReference type="PROSITE" id="PS50110">
    <property type="entry name" value="RESPONSE_REGULATORY"/>
    <property type="match status" value="1"/>
</dbReference>